<dbReference type="InterPro" id="IPR016032">
    <property type="entry name" value="Sig_transdc_resp-reg_C-effctor"/>
</dbReference>
<comment type="caution">
    <text evidence="2">The sequence shown here is derived from an EMBL/GenBank/DDBJ whole genome shotgun (WGS) entry which is preliminary data.</text>
</comment>
<proteinExistence type="predicted"/>
<dbReference type="Gene3D" id="1.25.40.10">
    <property type="entry name" value="Tetratricopeptide repeat domain"/>
    <property type="match status" value="3"/>
</dbReference>
<dbReference type="InterPro" id="IPR011990">
    <property type="entry name" value="TPR-like_helical_dom_sf"/>
</dbReference>
<gene>
    <name evidence="2" type="ORF">ACFOD4_17895</name>
</gene>
<dbReference type="InterPro" id="IPR036388">
    <property type="entry name" value="WH-like_DNA-bd_sf"/>
</dbReference>
<dbReference type="Proteomes" id="UP001595593">
    <property type="component" value="Unassembled WGS sequence"/>
</dbReference>
<dbReference type="SUPFAM" id="SSF48452">
    <property type="entry name" value="TPR-like"/>
    <property type="match status" value="1"/>
</dbReference>
<evidence type="ECO:0000313" key="3">
    <source>
        <dbReference type="Proteomes" id="UP001595593"/>
    </source>
</evidence>
<reference evidence="3" key="1">
    <citation type="journal article" date="2019" name="Int. J. Syst. Evol. Microbiol.">
        <title>The Global Catalogue of Microorganisms (GCM) 10K type strain sequencing project: providing services to taxonomists for standard genome sequencing and annotation.</title>
        <authorList>
            <consortium name="The Broad Institute Genomics Platform"/>
            <consortium name="The Broad Institute Genome Sequencing Center for Infectious Disease"/>
            <person name="Wu L."/>
            <person name="Ma J."/>
        </authorList>
    </citation>
    <scope>NUCLEOTIDE SEQUENCE [LARGE SCALE GENOMIC DNA]</scope>
    <source>
        <strain evidence="3">KCTC 52094</strain>
    </source>
</reference>
<name>A0ABV7G516_9PROT</name>
<dbReference type="SMART" id="SM01043">
    <property type="entry name" value="BTAD"/>
    <property type="match status" value="1"/>
</dbReference>
<organism evidence="2 3">
    <name type="scientific">Teichococcus globiformis</name>
    <dbReference type="NCBI Taxonomy" id="2307229"/>
    <lineage>
        <taxon>Bacteria</taxon>
        <taxon>Pseudomonadati</taxon>
        <taxon>Pseudomonadota</taxon>
        <taxon>Alphaproteobacteria</taxon>
        <taxon>Acetobacterales</taxon>
        <taxon>Roseomonadaceae</taxon>
        <taxon>Roseomonas</taxon>
    </lineage>
</organism>
<dbReference type="RefSeq" id="WP_379598592.1">
    <property type="nucleotide sequence ID" value="NZ_JBHRTN010000018.1"/>
</dbReference>
<dbReference type="PANTHER" id="PTHR35807">
    <property type="entry name" value="TRANSCRIPTIONAL REGULATOR REDD-RELATED"/>
    <property type="match status" value="1"/>
</dbReference>
<dbReference type="EMBL" id="JBHRTN010000018">
    <property type="protein sequence ID" value="MFC3126943.1"/>
    <property type="molecule type" value="Genomic_DNA"/>
</dbReference>
<dbReference type="InterPro" id="IPR051677">
    <property type="entry name" value="AfsR-DnrI-RedD_regulator"/>
</dbReference>
<accession>A0ABV7G516</accession>
<dbReference type="SUPFAM" id="SSF46894">
    <property type="entry name" value="C-terminal effector domain of the bipartite response regulators"/>
    <property type="match status" value="1"/>
</dbReference>
<dbReference type="Pfam" id="PF03704">
    <property type="entry name" value="BTAD"/>
    <property type="match status" value="1"/>
</dbReference>
<feature type="domain" description="Bacterial transcriptional activator" evidence="1">
    <location>
        <begin position="133"/>
        <end position="263"/>
    </location>
</feature>
<evidence type="ECO:0000259" key="1">
    <source>
        <dbReference type="SMART" id="SM01043"/>
    </source>
</evidence>
<sequence length="676" mass="72439">MSGTSWVEAGASTGATPLARGAAALPGLPPATTPLMRIGLIGPMEAWTLSSRPVLPRSRKARALLAVLGRSLGQPVPRSRLAELLWSRRGEEQQRGSLRQALHELQAALVPVGAPVLQASRDSLMLQDGPVWIDAEAVLDREAGPDALDLLCQPLLPDLEGLDAAFDGWLTEQRALLQSVAAHRAGALLAATTSPEAALDAAERLLRIDPAREAGWRALIRLRLDRGDRAGAYAAYEACRSLMASRFNITPSAETEALALALRAEAGPPPPAPAPRQPAQRGTRLGVVPLLPLGEGVASHLGLGLAEEIGTALARFRWVFVADSTSLAEATGREGAEAAARALRLDYLLSGTVQRGGDTLRVSLRLADLRDPGGLVWSQRFDRPAGDLLALQDEVAAAVVARIDPEILLIEAKRATARPAHSGAYDLLLRAIPAIHRLDRQSFMAAGEWLSQATALEPDYAQVHAWHAYWHLFLVGQGWSADEAASTVEAERLAQHASGLDPLDAQALTIQGHVRAFLHHEPDQAAALHDRALALNPNLAMAWVFSGMAESYRGRHEEALLRLDRYAALSPCHPHAFFFDAARGIPLVMLRRHEEAAAVGRAAVALRPAFSSNYKTYLSALGHLGLKDEAATARSRLLAIEPDFSIAKALRRTPVRGEEDRAHYAEGLRLAGLGAG</sequence>
<dbReference type="InterPro" id="IPR005158">
    <property type="entry name" value="BTAD"/>
</dbReference>
<protein>
    <submittedName>
        <fullName evidence="2">BTAD domain-containing putative transcriptional regulator</fullName>
    </submittedName>
</protein>
<keyword evidence="3" id="KW-1185">Reference proteome</keyword>
<evidence type="ECO:0000313" key="2">
    <source>
        <dbReference type="EMBL" id="MFC3126943.1"/>
    </source>
</evidence>
<dbReference type="Gene3D" id="1.10.10.10">
    <property type="entry name" value="Winged helix-like DNA-binding domain superfamily/Winged helix DNA-binding domain"/>
    <property type="match status" value="1"/>
</dbReference>